<keyword evidence="4" id="KW-1185">Reference proteome</keyword>
<name>A0A5C5SBE3_9STRE</name>
<evidence type="ECO:0000313" key="4">
    <source>
        <dbReference type="Proteomes" id="UP000317430"/>
    </source>
</evidence>
<proteinExistence type="predicted"/>
<dbReference type="SUPFAM" id="SSF47413">
    <property type="entry name" value="lambda repressor-like DNA-binding domains"/>
    <property type="match status" value="1"/>
</dbReference>
<dbReference type="GO" id="GO:0003677">
    <property type="term" value="F:DNA binding"/>
    <property type="evidence" value="ECO:0007669"/>
    <property type="project" value="InterPro"/>
</dbReference>
<feature type="region of interest" description="Disordered" evidence="1">
    <location>
        <begin position="189"/>
        <end position="211"/>
    </location>
</feature>
<dbReference type="InterPro" id="IPR010982">
    <property type="entry name" value="Lambda_DNA-bd_dom_sf"/>
</dbReference>
<evidence type="ECO:0000313" key="3">
    <source>
        <dbReference type="EMBL" id="TWS97685.1"/>
    </source>
</evidence>
<dbReference type="AlphaFoldDB" id="A0A5C5SBE3"/>
<keyword evidence="2" id="KW-1133">Transmembrane helix</keyword>
<evidence type="ECO:0000256" key="2">
    <source>
        <dbReference type="SAM" id="Phobius"/>
    </source>
</evidence>
<comment type="caution">
    <text evidence="3">The sequence shown here is derived from an EMBL/GenBank/DDBJ whole genome shotgun (WGS) entry which is preliminary data.</text>
</comment>
<accession>A0A5C5SBE3</accession>
<dbReference type="PANTHER" id="PTHR34475">
    <property type="match status" value="1"/>
</dbReference>
<gene>
    <name evidence="3" type="ORF">FRX57_05205</name>
</gene>
<organism evidence="3 4">
    <name type="scientific">Streptococcus cuniculipharyngis</name>
    <dbReference type="NCBI Taxonomy" id="1562651"/>
    <lineage>
        <taxon>Bacteria</taxon>
        <taxon>Bacillati</taxon>
        <taxon>Bacillota</taxon>
        <taxon>Bacilli</taxon>
        <taxon>Lactobacillales</taxon>
        <taxon>Streptococcaceae</taxon>
        <taxon>Streptococcus</taxon>
    </lineage>
</organism>
<dbReference type="OrthoDB" id="9797543at2"/>
<dbReference type="Pfam" id="PF13413">
    <property type="entry name" value="HTH_25"/>
    <property type="match status" value="1"/>
</dbReference>
<feature type="compositionally biased region" description="Low complexity" evidence="1">
    <location>
        <begin position="189"/>
        <end position="201"/>
    </location>
</feature>
<dbReference type="InterPro" id="IPR050400">
    <property type="entry name" value="Bact_Cytoskel_RodZ"/>
</dbReference>
<dbReference type="Proteomes" id="UP000317430">
    <property type="component" value="Unassembled WGS sequence"/>
</dbReference>
<sequence length="311" mass="33609">MREESIGERLRQARVAKGYSLEETASISDVPTHYLLAMEMDQFKLLPKDRINTYIEKYANAVDLDGVSLIHGYRNLASSKETAKVEITKKESSSEKAPLIVPRETAPVQVKPLTLQDRSQAETPSKTRRSRHKEEDDKKSYLPLLILILLSLAILAFVAYVTWKQLQQHQNQPVASEYVVTTSSASQSASEASTTSTPAESNPKPSLAVSGGQDNLAVTLQNPSPEIGVSLSLVEGAEEAWVAISGSETGEEGVLLTSENPTYQTNLPAGTSSSLITLGNSQSISVTIDGQPVDLSSLTSSLSYITLTVQS</sequence>
<dbReference type="Gene3D" id="1.10.260.40">
    <property type="entry name" value="lambda repressor-like DNA-binding domains"/>
    <property type="match status" value="1"/>
</dbReference>
<keyword evidence="2" id="KW-0472">Membrane</keyword>
<protein>
    <recommendedName>
        <fullName evidence="5">Helix-turn-helix domain-containing protein</fullName>
    </recommendedName>
</protein>
<evidence type="ECO:0008006" key="5">
    <source>
        <dbReference type="Google" id="ProtNLM"/>
    </source>
</evidence>
<keyword evidence="2" id="KW-0812">Transmembrane</keyword>
<reference evidence="3 4" key="1">
    <citation type="submission" date="2019-08" db="EMBL/GenBank/DDBJ databases">
        <authorList>
            <person name="Lei W."/>
        </authorList>
    </citation>
    <scope>NUCLEOTIDE SEQUENCE [LARGE SCALE GENOMIC DNA]</scope>
    <source>
        <strain evidence="3 4">CCUG 66496</strain>
    </source>
</reference>
<dbReference type="PANTHER" id="PTHR34475:SF1">
    <property type="entry name" value="CYTOSKELETON PROTEIN RODZ"/>
    <property type="match status" value="1"/>
</dbReference>
<dbReference type="EMBL" id="VOHL01000003">
    <property type="protein sequence ID" value="TWS97685.1"/>
    <property type="molecule type" value="Genomic_DNA"/>
</dbReference>
<feature type="region of interest" description="Disordered" evidence="1">
    <location>
        <begin position="110"/>
        <end position="135"/>
    </location>
</feature>
<evidence type="ECO:0000256" key="1">
    <source>
        <dbReference type="SAM" id="MobiDB-lite"/>
    </source>
</evidence>
<feature type="transmembrane region" description="Helical" evidence="2">
    <location>
        <begin position="141"/>
        <end position="163"/>
    </location>
</feature>
<dbReference type="RefSeq" id="WP_146567383.1">
    <property type="nucleotide sequence ID" value="NZ_VOHL01000003.1"/>
</dbReference>